<accession>A0A8J2Y771</accession>
<dbReference type="Gene3D" id="3.40.50.2300">
    <property type="match status" value="2"/>
</dbReference>
<name>A0A8J2Y771_9PROT</name>
<dbReference type="SUPFAM" id="SSF47413">
    <property type="entry name" value="lambda repressor-like DNA-binding domains"/>
    <property type="match status" value="1"/>
</dbReference>
<reference evidence="5" key="2">
    <citation type="submission" date="2020-09" db="EMBL/GenBank/DDBJ databases">
        <authorList>
            <person name="Sun Q."/>
            <person name="Zhou Y."/>
        </authorList>
    </citation>
    <scope>NUCLEOTIDE SEQUENCE</scope>
    <source>
        <strain evidence="5">CGMCC 1.12921</strain>
    </source>
</reference>
<dbReference type="InterPro" id="IPR046335">
    <property type="entry name" value="LacI/GalR-like_sensor"/>
</dbReference>
<evidence type="ECO:0000313" key="6">
    <source>
        <dbReference type="Proteomes" id="UP000613582"/>
    </source>
</evidence>
<protein>
    <submittedName>
        <fullName evidence="5">LacI family transcriptional regulator</fullName>
    </submittedName>
</protein>
<keyword evidence="6" id="KW-1185">Reference proteome</keyword>
<evidence type="ECO:0000256" key="2">
    <source>
        <dbReference type="ARBA" id="ARBA00023125"/>
    </source>
</evidence>
<dbReference type="InterPro" id="IPR028082">
    <property type="entry name" value="Peripla_BP_I"/>
</dbReference>
<dbReference type="Pfam" id="PF00356">
    <property type="entry name" value="LacI"/>
    <property type="match status" value="1"/>
</dbReference>
<dbReference type="InterPro" id="IPR000843">
    <property type="entry name" value="HTH_LacI"/>
</dbReference>
<dbReference type="Gene3D" id="1.10.260.40">
    <property type="entry name" value="lambda repressor-like DNA-binding domains"/>
    <property type="match status" value="1"/>
</dbReference>
<evidence type="ECO:0000259" key="4">
    <source>
        <dbReference type="PROSITE" id="PS50932"/>
    </source>
</evidence>
<dbReference type="GO" id="GO:0000976">
    <property type="term" value="F:transcription cis-regulatory region binding"/>
    <property type="evidence" value="ECO:0007669"/>
    <property type="project" value="TreeGrafter"/>
</dbReference>
<reference evidence="5" key="1">
    <citation type="journal article" date="2014" name="Int. J. Syst. Evol. Microbiol.">
        <title>Complete genome sequence of Corynebacterium casei LMG S-19264T (=DSM 44701T), isolated from a smear-ripened cheese.</title>
        <authorList>
            <consortium name="US DOE Joint Genome Institute (JGI-PGF)"/>
            <person name="Walter F."/>
            <person name="Albersmeier A."/>
            <person name="Kalinowski J."/>
            <person name="Ruckert C."/>
        </authorList>
    </citation>
    <scope>NUCLEOTIDE SEQUENCE</scope>
    <source>
        <strain evidence="5">CGMCC 1.12921</strain>
    </source>
</reference>
<dbReference type="RefSeq" id="WP_188159604.1">
    <property type="nucleotide sequence ID" value="NZ_BMGH01000001.1"/>
</dbReference>
<dbReference type="SUPFAM" id="SSF53822">
    <property type="entry name" value="Periplasmic binding protein-like I"/>
    <property type="match status" value="1"/>
</dbReference>
<organism evidence="5 6">
    <name type="scientific">Aquisalinus flavus</name>
    <dbReference type="NCBI Taxonomy" id="1526572"/>
    <lineage>
        <taxon>Bacteria</taxon>
        <taxon>Pseudomonadati</taxon>
        <taxon>Pseudomonadota</taxon>
        <taxon>Alphaproteobacteria</taxon>
        <taxon>Parvularculales</taxon>
        <taxon>Parvularculaceae</taxon>
        <taxon>Aquisalinus</taxon>
    </lineage>
</organism>
<dbReference type="CDD" id="cd06295">
    <property type="entry name" value="PBP1_CelR"/>
    <property type="match status" value="1"/>
</dbReference>
<dbReference type="PANTHER" id="PTHR30146">
    <property type="entry name" value="LACI-RELATED TRANSCRIPTIONAL REPRESSOR"/>
    <property type="match status" value="1"/>
</dbReference>
<keyword evidence="2" id="KW-0238">DNA-binding</keyword>
<keyword evidence="3" id="KW-0804">Transcription</keyword>
<evidence type="ECO:0000256" key="1">
    <source>
        <dbReference type="ARBA" id="ARBA00023015"/>
    </source>
</evidence>
<dbReference type="SMART" id="SM00354">
    <property type="entry name" value="HTH_LACI"/>
    <property type="match status" value="1"/>
</dbReference>
<gene>
    <name evidence="5" type="ORF">GCM10011342_03820</name>
</gene>
<dbReference type="PANTHER" id="PTHR30146:SF120">
    <property type="entry name" value="ALANINE RACEMASE"/>
    <property type="match status" value="1"/>
</dbReference>
<dbReference type="Proteomes" id="UP000613582">
    <property type="component" value="Unassembled WGS sequence"/>
</dbReference>
<evidence type="ECO:0000313" key="5">
    <source>
        <dbReference type="EMBL" id="GGC98127.1"/>
    </source>
</evidence>
<dbReference type="EMBL" id="BMGH01000001">
    <property type="protein sequence ID" value="GGC98127.1"/>
    <property type="molecule type" value="Genomic_DNA"/>
</dbReference>
<dbReference type="PROSITE" id="PS50932">
    <property type="entry name" value="HTH_LACI_2"/>
    <property type="match status" value="1"/>
</dbReference>
<dbReference type="GO" id="GO:0003700">
    <property type="term" value="F:DNA-binding transcription factor activity"/>
    <property type="evidence" value="ECO:0007669"/>
    <property type="project" value="TreeGrafter"/>
</dbReference>
<dbReference type="Pfam" id="PF13377">
    <property type="entry name" value="Peripla_BP_3"/>
    <property type="match status" value="1"/>
</dbReference>
<dbReference type="CDD" id="cd01392">
    <property type="entry name" value="HTH_LacI"/>
    <property type="match status" value="1"/>
</dbReference>
<comment type="caution">
    <text evidence="5">The sequence shown here is derived from an EMBL/GenBank/DDBJ whole genome shotgun (WGS) entry which is preliminary data.</text>
</comment>
<feature type="domain" description="HTH lacI-type" evidence="4">
    <location>
        <begin position="5"/>
        <end position="59"/>
    </location>
</feature>
<dbReference type="InterPro" id="IPR010982">
    <property type="entry name" value="Lambda_DNA-bd_dom_sf"/>
</dbReference>
<proteinExistence type="predicted"/>
<keyword evidence="1" id="KW-0805">Transcription regulation</keyword>
<sequence length="336" mass="35952">MTKSTRLQDLAKAAGLSTATISRALNDNPNVNQETKKRVWRLAQELNYSFRPHMPAVLSGASSTIVIVIPMQPGRDTRTADPFYLELIGGVSQAAREVSSDVLISHLAPKNYDDLSNLVAANRADGVIFLGQSFLHERFNRLADDGNRFVVWGAELPGQQYCSVGSDNVKGGQKATNHLLRLGHDRIAFIGDLDAPEIAQRFQGYQSALSAAGKDVDKGLVVSGPVEIEAAESGVDGLFASGQEFDAVFAASDLIAVGAIRAIRRAGRKVPSDIAVVGYDNIQIARYSSPPLTTIAQDMAKAGRLMVSKLLNSASTSNALSERLPTDLIVRDSCGS</sequence>
<evidence type="ECO:0000256" key="3">
    <source>
        <dbReference type="ARBA" id="ARBA00023163"/>
    </source>
</evidence>
<dbReference type="AlphaFoldDB" id="A0A8J2Y771"/>